<organism evidence="6 7">
    <name type="scientific">Paracoccus spongiarum</name>
    <dbReference type="NCBI Taxonomy" id="3064387"/>
    <lineage>
        <taxon>Bacteria</taxon>
        <taxon>Pseudomonadati</taxon>
        <taxon>Pseudomonadota</taxon>
        <taxon>Alphaproteobacteria</taxon>
        <taxon>Rhodobacterales</taxon>
        <taxon>Paracoccaceae</taxon>
        <taxon>Paracoccus</taxon>
    </lineage>
</organism>
<dbReference type="Proteomes" id="UP001224997">
    <property type="component" value="Unassembled WGS sequence"/>
</dbReference>
<feature type="domain" description="Peptidase M10 serralysin C-terminal" evidence="5">
    <location>
        <begin position="149"/>
        <end position="289"/>
    </location>
</feature>
<keyword evidence="3" id="KW-0964">Secreted</keyword>
<reference evidence="6 7" key="1">
    <citation type="submission" date="2023-08" db="EMBL/GenBank/DDBJ databases">
        <authorList>
            <person name="Park J.-S."/>
        </authorList>
    </citation>
    <scope>NUCLEOTIDE SEQUENCE [LARGE SCALE GENOMIC DNA]</scope>
    <source>
        <strain evidence="6 7">2205BS29-5</strain>
    </source>
</reference>
<dbReference type="PRINTS" id="PR00313">
    <property type="entry name" value="CABNDNGRPT"/>
</dbReference>
<name>A0ABT9JFZ3_9RHOB</name>
<dbReference type="Gene3D" id="2.150.10.10">
    <property type="entry name" value="Serralysin-like metalloprotease, C-terminal"/>
    <property type="match status" value="1"/>
</dbReference>
<keyword evidence="4" id="KW-0677">Repeat</keyword>
<protein>
    <submittedName>
        <fullName evidence="6">M10 family metallopeptidase C-terminal domain-containing protein</fullName>
    </submittedName>
</protein>
<evidence type="ECO:0000259" key="5">
    <source>
        <dbReference type="Pfam" id="PF08548"/>
    </source>
</evidence>
<evidence type="ECO:0000256" key="3">
    <source>
        <dbReference type="ARBA" id="ARBA00022525"/>
    </source>
</evidence>
<dbReference type="InterPro" id="IPR011049">
    <property type="entry name" value="Serralysin-like_metalloprot_C"/>
</dbReference>
<evidence type="ECO:0000256" key="4">
    <source>
        <dbReference type="ARBA" id="ARBA00022737"/>
    </source>
</evidence>
<dbReference type="InterPro" id="IPR018511">
    <property type="entry name" value="Hemolysin-typ_Ca-bd_CS"/>
</dbReference>
<dbReference type="InterPro" id="IPR013858">
    <property type="entry name" value="Peptidase_M10B_C"/>
</dbReference>
<dbReference type="Pfam" id="PF00353">
    <property type="entry name" value="HemolysinCabind"/>
    <property type="match status" value="1"/>
</dbReference>
<dbReference type="InterPro" id="IPR050557">
    <property type="entry name" value="RTX_toxin/Mannuronan_C5-epim"/>
</dbReference>
<dbReference type="Pfam" id="PF08548">
    <property type="entry name" value="Peptidase_M10_C"/>
    <property type="match status" value="1"/>
</dbReference>
<dbReference type="PANTHER" id="PTHR38340">
    <property type="entry name" value="S-LAYER PROTEIN"/>
    <property type="match status" value="1"/>
</dbReference>
<dbReference type="PANTHER" id="PTHR38340:SF1">
    <property type="entry name" value="S-LAYER PROTEIN"/>
    <property type="match status" value="1"/>
</dbReference>
<dbReference type="PROSITE" id="PS00330">
    <property type="entry name" value="HEMOLYSIN_CALCIUM"/>
    <property type="match status" value="1"/>
</dbReference>
<dbReference type="InterPro" id="IPR001343">
    <property type="entry name" value="Hemolysn_Ca-bd"/>
</dbReference>
<dbReference type="EMBL" id="JAVAMQ010000022">
    <property type="protein sequence ID" value="MDP5308755.1"/>
    <property type="molecule type" value="Genomic_DNA"/>
</dbReference>
<dbReference type="SUPFAM" id="SSF51120">
    <property type="entry name" value="beta-Roll"/>
    <property type="match status" value="1"/>
</dbReference>
<evidence type="ECO:0000313" key="6">
    <source>
        <dbReference type="EMBL" id="MDP5308755.1"/>
    </source>
</evidence>
<comment type="subcellular location">
    <subcellularLocation>
        <location evidence="2">Secreted</location>
    </subcellularLocation>
</comment>
<evidence type="ECO:0000313" key="7">
    <source>
        <dbReference type="Proteomes" id="UP001224997"/>
    </source>
</evidence>
<proteinExistence type="predicted"/>
<sequence length="291" mass="31338">MPDIDMNRLEYGATGWDFANDTDLRFQGETYRDVYEYQWELPGYRYSSRYMGDDLAIDGAGRLSGGTVETYSERVWTGSDYWELWRMTGASIDADALQAAIDSPSTADDQAVYRQAFRGDDLFRLSINDDIAWAHRGNDTLRGAAGDDVLGGNAGNDRVSGEAGDDRLIGGAGRDHLTGGAGADVFVFNSAGQTRLGGADLIADFDEGEDLISLRGIDASTALGGNNAFVWLGERAIGTGAGGEIQMRQLDRAGTANDVTLLRIDTDADRAPEAELRLAGLHDLGADDFLL</sequence>
<keyword evidence="7" id="KW-1185">Reference proteome</keyword>
<comment type="cofactor">
    <cofactor evidence="1">
        <name>Ca(2+)</name>
        <dbReference type="ChEBI" id="CHEBI:29108"/>
    </cofactor>
</comment>
<dbReference type="RefSeq" id="WP_305964593.1">
    <property type="nucleotide sequence ID" value="NZ_JAVAMQ010000022.1"/>
</dbReference>
<gene>
    <name evidence="6" type="ORF">Q5Y72_16865</name>
</gene>
<evidence type="ECO:0000256" key="1">
    <source>
        <dbReference type="ARBA" id="ARBA00001913"/>
    </source>
</evidence>
<evidence type="ECO:0000256" key="2">
    <source>
        <dbReference type="ARBA" id="ARBA00004613"/>
    </source>
</evidence>
<accession>A0ABT9JFZ3</accession>
<comment type="caution">
    <text evidence="6">The sequence shown here is derived from an EMBL/GenBank/DDBJ whole genome shotgun (WGS) entry which is preliminary data.</text>
</comment>